<dbReference type="GO" id="GO:0016787">
    <property type="term" value="F:hydrolase activity"/>
    <property type="evidence" value="ECO:0007669"/>
    <property type="project" value="UniProtKB-KW"/>
</dbReference>
<feature type="domain" description="Amidohydrolase-related" evidence="2">
    <location>
        <begin position="4"/>
        <end position="277"/>
    </location>
</feature>
<dbReference type="PANTHER" id="PTHR21240">
    <property type="entry name" value="2-AMINO-3-CARBOXYLMUCONATE-6-SEMIALDEHYDE DECARBOXYLASE"/>
    <property type="match status" value="1"/>
</dbReference>
<dbReference type="PANTHER" id="PTHR21240:SF19">
    <property type="entry name" value="CATALYTIC_ HYDROLASE"/>
    <property type="match status" value="1"/>
</dbReference>
<dbReference type="EMBL" id="VTER01000004">
    <property type="protein sequence ID" value="TYS49215.1"/>
    <property type="molecule type" value="Genomic_DNA"/>
</dbReference>
<gene>
    <name evidence="3" type="ORF">FZD51_08305</name>
</gene>
<dbReference type="InterPro" id="IPR006680">
    <property type="entry name" value="Amidohydro-rel"/>
</dbReference>
<dbReference type="CDD" id="cd01292">
    <property type="entry name" value="metallo-dependent_hydrolases"/>
    <property type="match status" value="1"/>
</dbReference>
<evidence type="ECO:0000313" key="3">
    <source>
        <dbReference type="EMBL" id="TYS49215.1"/>
    </source>
</evidence>
<dbReference type="Gene3D" id="3.20.20.140">
    <property type="entry name" value="Metal-dependent hydrolases"/>
    <property type="match status" value="1"/>
</dbReference>
<proteinExistence type="predicted"/>
<protein>
    <submittedName>
        <fullName evidence="3">Amidohydrolase family protein</fullName>
    </submittedName>
</protein>
<dbReference type="GO" id="GO:0016831">
    <property type="term" value="F:carboxy-lyase activity"/>
    <property type="evidence" value="ECO:0007669"/>
    <property type="project" value="InterPro"/>
</dbReference>
<dbReference type="InterPro" id="IPR032465">
    <property type="entry name" value="ACMSD"/>
</dbReference>
<dbReference type="Proteomes" id="UP000322139">
    <property type="component" value="Unassembled WGS sequence"/>
</dbReference>
<keyword evidence="1" id="KW-0456">Lyase</keyword>
<keyword evidence="3" id="KW-0378">Hydrolase</keyword>
<evidence type="ECO:0000313" key="4">
    <source>
        <dbReference type="Proteomes" id="UP000322139"/>
    </source>
</evidence>
<comment type="caution">
    <text evidence="3">The sequence shown here is derived from an EMBL/GenBank/DDBJ whole genome shotgun (WGS) entry which is preliminary data.</text>
</comment>
<reference evidence="3 4" key="1">
    <citation type="submission" date="2019-08" db="EMBL/GenBank/DDBJ databases">
        <title>Bacillus genomes from the desert of Cuatro Cienegas, Coahuila.</title>
        <authorList>
            <person name="Olmedo-Alvarez G."/>
        </authorList>
    </citation>
    <scope>NUCLEOTIDE SEQUENCE [LARGE SCALE GENOMIC DNA]</scope>
    <source>
        <strain evidence="3 4">CH446_14T</strain>
    </source>
</reference>
<dbReference type="AlphaFoldDB" id="A0A5D4RCV7"/>
<dbReference type="InterPro" id="IPR032466">
    <property type="entry name" value="Metal_Hydrolase"/>
</dbReference>
<sequence>MKIIDAHMHFSQIKSFHETARDLSFVDYSYKGIAAEYRDAGVVLGIGMGLEETGGMGFPDHDARTPMMLDLAESQPDIIVACAGINPFNMDSEALERLEDVIQRPGTVGFKIYLGYYSFYAYDEVYEPVYKLAEKYSVPVVFHTGDTYSERGLLKYSHPLAIDEVAVRHRNVNFMMAHFGDPWTLTGAEIIYKNPNVYADLSGLIVGTEEELKKRSGGRFLDHLRHALEFADSYDKLIFGTDWPLIPIAPYIEFIKDLIPEEHHEKVFYHNALKLFPKIAAFLPEE</sequence>
<dbReference type="RefSeq" id="WP_148974362.1">
    <property type="nucleotide sequence ID" value="NZ_JBNIKU010000001.1"/>
</dbReference>
<name>A0A5D4RCV7_9BACI</name>
<dbReference type="SUPFAM" id="SSF51556">
    <property type="entry name" value="Metallo-dependent hydrolases"/>
    <property type="match status" value="1"/>
</dbReference>
<organism evidence="3 4">
    <name type="scientific">Bacillus infantis</name>
    <dbReference type="NCBI Taxonomy" id="324767"/>
    <lineage>
        <taxon>Bacteria</taxon>
        <taxon>Bacillati</taxon>
        <taxon>Bacillota</taxon>
        <taxon>Bacilli</taxon>
        <taxon>Bacillales</taxon>
        <taxon>Bacillaceae</taxon>
        <taxon>Bacillus</taxon>
    </lineage>
</organism>
<evidence type="ECO:0000256" key="1">
    <source>
        <dbReference type="ARBA" id="ARBA00023239"/>
    </source>
</evidence>
<evidence type="ECO:0000259" key="2">
    <source>
        <dbReference type="Pfam" id="PF04909"/>
    </source>
</evidence>
<dbReference type="Pfam" id="PF04909">
    <property type="entry name" value="Amidohydro_2"/>
    <property type="match status" value="1"/>
</dbReference>
<accession>A0A5D4RCV7</accession>